<name>A0A7S4KML0_9EUKA</name>
<evidence type="ECO:0000256" key="1">
    <source>
        <dbReference type="SAM" id="MobiDB-lite"/>
    </source>
</evidence>
<sequence>MDMSCGKRKRGQEYEDQQRFVNPIDPHSSAPPCDSLSKRKREVTQEQQANLGSILQRVVHWLVNNQDILPKTLQKLEGAITQMCSSLVYISEEIIFYHLLFNGAIEMATEEGGEGGAGRVMVKGKKEIKPYEDFVGILLPSYYQTREEERTQRGGISSSGESVGGAKKAVGFSDDFGYALKRSRDWVERNNGLHTTWVPKSSFLRSLKQLCSFKRGVPPSVVVQALVKRGWVGVGGGGCWDFQQNQPQRNQGLSKISYNMEALKAADARCKYVVEERVDVAVVVERVEKGRLRDAWGIEGALGENPDEEDVEMMW</sequence>
<evidence type="ECO:0000313" key="2">
    <source>
        <dbReference type="EMBL" id="CAE2299778.1"/>
    </source>
</evidence>
<feature type="compositionally biased region" description="Basic residues" evidence="1">
    <location>
        <begin position="1"/>
        <end position="10"/>
    </location>
</feature>
<feature type="region of interest" description="Disordered" evidence="1">
    <location>
        <begin position="1"/>
        <end position="41"/>
    </location>
</feature>
<reference evidence="2" key="1">
    <citation type="submission" date="2021-01" db="EMBL/GenBank/DDBJ databases">
        <authorList>
            <person name="Corre E."/>
            <person name="Pelletier E."/>
            <person name="Niang G."/>
            <person name="Scheremetjew M."/>
            <person name="Finn R."/>
            <person name="Kale V."/>
            <person name="Holt S."/>
            <person name="Cochrane G."/>
            <person name="Meng A."/>
            <person name="Brown T."/>
            <person name="Cohen L."/>
        </authorList>
    </citation>
    <scope>NUCLEOTIDE SEQUENCE</scope>
    <source>
        <strain evidence="2">SoJaBio B1-5/56/2</strain>
    </source>
</reference>
<dbReference type="EMBL" id="HBKR01013139">
    <property type="protein sequence ID" value="CAE2299778.1"/>
    <property type="molecule type" value="Transcribed_RNA"/>
</dbReference>
<protein>
    <submittedName>
        <fullName evidence="2">Uncharacterized protein</fullName>
    </submittedName>
</protein>
<gene>
    <name evidence="2" type="ORF">NAES01612_LOCUS8709</name>
</gene>
<accession>A0A7S4KML0</accession>
<organism evidence="2">
    <name type="scientific">Paramoeba aestuarina</name>
    <dbReference type="NCBI Taxonomy" id="180227"/>
    <lineage>
        <taxon>Eukaryota</taxon>
        <taxon>Amoebozoa</taxon>
        <taxon>Discosea</taxon>
        <taxon>Flabellinia</taxon>
        <taxon>Dactylopodida</taxon>
        <taxon>Paramoebidae</taxon>
        <taxon>Paramoeba</taxon>
    </lineage>
</organism>
<dbReference type="AlphaFoldDB" id="A0A7S4KML0"/>
<proteinExistence type="predicted"/>